<keyword evidence="2" id="KW-0677">Repeat</keyword>
<dbReference type="InterPro" id="IPR017868">
    <property type="entry name" value="Filamin/ABP280_repeat-like"/>
</dbReference>
<dbReference type="InterPro" id="IPR001298">
    <property type="entry name" value="Filamin/ABP280_rpt"/>
</dbReference>
<dbReference type="Pfam" id="PF00630">
    <property type="entry name" value="Filamin"/>
    <property type="match status" value="2"/>
</dbReference>
<evidence type="ECO:0000313" key="4">
    <source>
        <dbReference type="EMBL" id="CAL8124202.1"/>
    </source>
</evidence>
<evidence type="ECO:0000256" key="2">
    <source>
        <dbReference type="ARBA" id="ARBA00022737"/>
    </source>
</evidence>
<dbReference type="InterPro" id="IPR014756">
    <property type="entry name" value="Ig_E-set"/>
</dbReference>
<feature type="repeat" description="Filamin" evidence="3">
    <location>
        <begin position="3"/>
        <end position="96"/>
    </location>
</feature>
<dbReference type="InterPro" id="IPR044801">
    <property type="entry name" value="Filamin"/>
</dbReference>
<gene>
    <name evidence="4" type="ORF">ODALV1_LOCUS20513</name>
</gene>
<keyword evidence="5" id="KW-1185">Reference proteome</keyword>
<accession>A0ABP1RAC4</accession>
<dbReference type="Proteomes" id="UP001642540">
    <property type="component" value="Unassembled WGS sequence"/>
</dbReference>
<evidence type="ECO:0000256" key="1">
    <source>
        <dbReference type="ARBA" id="ARBA00009238"/>
    </source>
</evidence>
<dbReference type="InterPro" id="IPR013783">
    <property type="entry name" value="Ig-like_fold"/>
</dbReference>
<dbReference type="EMBL" id="CAXLJM020000068">
    <property type="protein sequence ID" value="CAL8124202.1"/>
    <property type="molecule type" value="Genomic_DNA"/>
</dbReference>
<evidence type="ECO:0000256" key="3">
    <source>
        <dbReference type="PROSITE-ProRule" id="PRU00087"/>
    </source>
</evidence>
<comment type="similarity">
    <text evidence="1">Belongs to the filamin family.</text>
</comment>
<dbReference type="PROSITE" id="PS50194">
    <property type="entry name" value="FILAMIN_REPEAT"/>
    <property type="match status" value="2"/>
</dbReference>
<dbReference type="PANTHER" id="PTHR38537">
    <property type="entry name" value="JITTERBUG, ISOFORM N"/>
    <property type="match status" value="1"/>
</dbReference>
<dbReference type="SMART" id="SM00557">
    <property type="entry name" value="IG_FLMN"/>
    <property type="match status" value="2"/>
</dbReference>
<dbReference type="Gene3D" id="2.60.40.10">
    <property type="entry name" value="Immunoglobulins"/>
    <property type="match status" value="2"/>
</dbReference>
<reference evidence="4 5" key="1">
    <citation type="submission" date="2024-08" db="EMBL/GenBank/DDBJ databases">
        <authorList>
            <person name="Cucini C."/>
            <person name="Frati F."/>
        </authorList>
    </citation>
    <scope>NUCLEOTIDE SEQUENCE [LARGE SCALE GENOMIC DNA]</scope>
</reference>
<protein>
    <submittedName>
        <fullName evidence="4">Uncharacterized protein</fullName>
    </submittedName>
</protein>
<comment type="caution">
    <text evidence="4">The sequence shown here is derived from an EMBL/GenBank/DDBJ whole genome shotgun (WGS) entry which is preliminary data.</text>
</comment>
<dbReference type="PANTHER" id="PTHR38537:SF8">
    <property type="entry name" value="FILAMIN-A"/>
    <property type="match status" value="1"/>
</dbReference>
<sequence length="192" mass="20794">MATAAAEAKLIKCDGTGLANGFAEGPNKFTIKTNDKHDVTLLQIGFDGPSQPEVKLVTKKDNQVDVTYTVNVAGEYKIHVKYNDNYIHGSPYKCKILGDVKASVQKVKVTGAVKDALSGKSNEIIIDGREVGISGGLSAHMEGPSKPDLEFKNQEDGQVTCNYKPTAPGNYKLHLKFQHYHLPGSPFTVTCQ</sequence>
<dbReference type="SUPFAM" id="SSF81296">
    <property type="entry name" value="E set domains"/>
    <property type="match status" value="2"/>
</dbReference>
<feature type="repeat" description="Filamin" evidence="3">
    <location>
        <begin position="99"/>
        <end position="191"/>
    </location>
</feature>
<organism evidence="4 5">
    <name type="scientific">Orchesella dallaii</name>
    <dbReference type="NCBI Taxonomy" id="48710"/>
    <lineage>
        <taxon>Eukaryota</taxon>
        <taxon>Metazoa</taxon>
        <taxon>Ecdysozoa</taxon>
        <taxon>Arthropoda</taxon>
        <taxon>Hexapoda</taxon>
        <taxon>Collembola</taxon>
        <taxon>Entomobryomorpha</taxon>
        <taxon>Entomobryoidea</taxon>
        <taxon>Orchesellidae</taxon>
        <taxon>Orchesellinae</taxon>
        <taxon>Orchesella</taxon>
    </lineage>
</organism>
<proteinExistence type="inferred from homology"/>
<name>A0ABP1RAC4_9HEXA</name>
<evidence type="ECO:0000313" key="5">
    <source>
        <dbReference type="Proteomes" id="UP001642540"/>
    </source>
</evidence>